<keyword evidence="2" id="KW-1185">Reference proteome</keyword>
<dbReference type="HOGENOM" id="CLU_3255826_0_0_10"/>
<proteinExistence type="predicted"/>
<protein>
    <submittedName>
        <fullName evidence="1">Uncharacterized protein</fullName>
    </submittedName>
</protein>
<sequence length="42" mass="4737">MALKLISTDVGKDYDGSAYTYWVLTPYGLSEMARLRAIKHDS</sequence>
<dbReference type="EMBL" id="AGWK01000028">
    <property type="protein sequence ID" value="EHO71236.1"/>
    <property type="molecule type" value="Genomic_DNA"/>
</dbReference>
<dbReference type="AlphaFoldDB" id="H1Q262"/>
<dbReference type="Proteomes" id="UP000016023">
    <property type="component" value="Unassembled WGS sequence"/>
</dbReference>
<evidence type="ECO:0000313" key="1">
    <source>
        <dbReference type="EMBL" id="EHO71236.1"/>
    </source>
</evidence>
<comment type="caution">
    <text evidence="1">The sequence shown here is derived from an EMBL/GenBank/DDBJ whole genome shotgun (WGS) entry which is preliminary data.</text>
</comment>
<gene>
    <name evidence="1" type="ORF">HMPREF9140_00976</name>
</gene>
<evidence type="ECO:0000313" key="2">
    <source>
        <dbReference type="Proteomes" id="UP000016023"/>
    </source>
</evidence>
<organism evidence="1 2">
    <name type="scientific">Prevotella micans F0438</name>
    <dbReference type="NCBI Taxonomy" id="883158"/>
    <lineage>
        <taxon>Bacteria</taxon>
        <taxon>Pseudomonadati</taxon>
        <taxon>Bacteroidota</taxon>
        <taxon>Bacteroidia</taxon>
        <taxon>Bacteroidales</taxon>
        <taxon>Prevotellaceae</taxon>
        <taxon>Prevotella</taxon>
    </lineage>
</organism>
<reference evidence="1 2" key="1">
    <citation type="submission" date="2011-12" db="EMBL/GenBank/DDBJ databases">
        <title>The Genome Sequence of Prevotella micans F0438.</title>
        <authorList>
            <consortium name="The Broad Institute Genome Sequencing Platform"/>
            <person name="Earl A."/>
            <person name="Ward D."/>
            <person name="Feldgarden M."/>
            <person name="Gevers D."/>
            <person name="Izard J."/>
            <person name="Baranova O.V."/>
            <person name="Blanton J.M."/>
            <person name="Wade W.G."/>
            <person name="Dewhirst F.E."/>
            <person name="Young S.K."/>
            <person name="Zeng Q."/>
            <person name="Gargeya S."/>
            <person name="Fitzgerald M."/>
            <person name="Haas B."/>
            <person name="Abouelleil A."/>
            <person name="Alvarado L."/>
            <person name="Arachchi H.M."/>
            <person name="Berlin A."/>
            <person name="Chapman S.B."/>
            <person name="Gearin G."/>
            <person name="Goldberg J."/>
            <person name="Griggs A."/>
            <person name="Gujja S."/>
            <person name="Hansen M."/>
            <person name="Heiman D."/>
            <person name="Howarth C."/>
            <person name="Larimer J."/>
            <person name="Lui A."/>
            <person name="MacDonald P.J.P."/>
            <person name="McCowen C."/>
            <person name="Montmayeur A."/>
            <person name="Murphy C."/>
            <person name="Neiman D."/>
            <person name="Pearson M."/>
            <person name="Priest M."/>
            <person name="Roberts A."/>
            <person name="Saif S."/>
            <person name="Shea T."/>
            <person name="Sisk P."/>
            <person name="Stolte C."/>
            <person name="Sykes S."/>
            <person name="Wortman J."/>
            <person name="Nusbaum C."/>
            <person name="Birren B."/>
        </authorList>
    </citation>
    <scope>NUCLEOTIDE SEQUENCE [LARGE SCALE GENOMIC DNA]</scope>
    <source>
        <strain evidence="1 2">F0438</strain>
    </source>
</reference>
<name>H1Q262_9BACT</name>
<accession>H1Q262</accession>